<protein>
    <submittedName>
        <fullName evidence="1">CLUMA_CG019883, isoform A</fullName>
    </submittedName>
</protein>
<name>A0A1J1J3G7_9DIPT</name>
<keyword evidence="2" id="KW-1185">Reference proteome</keyword>
<accession>A0A1J1J3G7</accession>
<proteinExistence type="predicted"/>
<organism evidence="1 2">
    <name type="scientific">Clunio marinus</name>
    <dbReference type="NCBI Taxonomy" id="568069"/>
    <lineage>
        <taxon>Eukaryota</taxon>
        <taxon>Metazoa</taxon>
        <taxon>Ecdysozoa</taxon>
        <taxon>Arthropoda</taxon>
        <taxon>Hexapoda</taxon>
        <taxon>Insecta</taxon>
        <taxon>Pterygota</taxon>
        <taxon>Neoptera</taxon>
        <taxon>Endopterygota</taxon>
        <taxon>Diptera</taxon>
        <taxon>Nematocera</taxon>
        <taxon>Chironomoidea</taxon>
        <taxon>Chironomidae</taxon>
        <taxon>Clunio</taxon>
    </lineage>
</organism>
<sequence>MNTISTLTMSVLIGECLSCLSQSRNLEFRVVDKIINTQLVIASLVKVFAIHQPTKPFIHPSIHPSIRSALLDQ</sequence>
<dbReference type="AlphaFoldDB" id="A0A1J1J3G7"/>
<dbReference type="EMBL" id="CVRI01000067">
    <property type="protein sequence ID" value="CRL06482.1"/>
    <property type="molecule type" value="Genomic_DNA"/>
</dbReference>
<dbReference type="Proteomes" id="UP000183832">
    <property type="component" value="Unassembled WGS sequence"/>
</dbReference>
<reference evidence="1 2" key="1">
    <citation type="submission" date="2015-04" db="EMBL/GenBank/DDBJ databases">
        <authorList>
            <person name="Syromyatnikov M.Y."/>
            <person name="Popov V.N."/>
        </authorList>
    </citation>
    <scope>NUCLEOTIDE SEQUENCE [LARGE SCALE GENOMIC DNA]</scope>
</reference>
<evidence type="ECO:0000313" key="1">
    <source>
        <dbReference type="EMBL" id="CRL06482.1"/>
    </source>
</evidence>
<gene>
    <name evidence="1" type="ORF">CLUMA_CG019883</name>
</gene>
<evidence type="ECO:0000313" key="2">
    <source>
        <dbReference type="Proteomes" id="UP000183832"/>
    </source>
</evidence>